<reference evidence="1" key="4">
    <citation type="submission" date="2021-09" db="EMBL/GenBank/DDBJ databases">
        <authorList>
            <person name="Gilroy R."/>
        </authorList>
    </citation>
    <scope>NUCLEOTIDE SEQUENCE</scope>
    <source>
        <strain evidence="1">7886</strain>
    </source>
</reference>
<evidence type="ECO:0000313" key="2">
    <source>
        <dbReference type="EMBL" id="TDG70701.1"/>
    </source>
</evidence>
<dbReference type="EMBL" id="PUFN01000024">
    <property type="protein sequence ID" value="TDG70701.1"/>
    <property type="molecule type" value="Genomic_DNA"/>
</dbReference>
<proteinExistence type="predicted"/>
<evidence type="ECO:0000313" key="1">
    <source>
        <dbReference type="EMBL" id="HJF85827.1"/>
    </source>
</evidence>
<reference evidence="1" key="3">
    <citation type="journal article" date="2021" name="PeerJ">
        <title>Extensive microbial diversity within the chicken gut microbiome revealed by metagenomics and culture.</title>
        <authorList>
            <person name="Gilroy R."/>
            <person name="Ravi A."/>
            <person name="Getino M."/>
            <person name="Pursley I."/>
            <person name="Horton D.L."/>
            <person name="Alikhan N.F."/>
            <person name="Baker D."/>
            <person name="Gharbi K."/>
            <person name="Hall N."/>
            <person name="Watson M."/>
            <person name="Adriaenssens E.M."/>
            <person name="Foster-Nyarko E."/>
            <person name="Jarju S."/>
            <person name="Secka A."/>
            <person name="Antonio M."/>
            <person name="Oren A."/>
            <person name="Chaudhuri R.R."/>
            <person name="La Ragione R."/>
            <person name="Hildebrand F."/>
            <person name="Pallen M.J."/>
        </authorList>
    </citation>
    <scope>NUCLEOTIDE SEQUENCE</scope>
    <source>
        <strain evidence="1">7886</strain>
    </source>
</reference>
<dbReference type="RefSeq" id="WP_056945157.1">
    <property type="nucleotide sequence ID" value="NZ_CAJJMR010000080.1"/>
</dbReference>
<reference evidence="2 3" key="1">
    <citation type="journal article" date="2019" name="Appl. Microbiol. Biotechnol.">
        <title>Uncovering carbohydrate metabolism through a genotype-phenotype association study of 56 lactic acid bacteria genomes.</title>
        <authorList>
            <person name="Buron-Moles G."/>
            <person name="Chailyan A."/>
            <person name="Dolejs I."/>
            <person name="Forster J."/>
            <person name="Miks M.H."/>
        </authorList>
    </citation>
    <scope>NUCLEOTIDE SEQUENCE [LARGE SCALE GENOMIC DNA]</scope>
    <source>
        <strain evidence="2 3">ATCC 29644</strain>
    </source>
</reference>
<dbReference type="Proteomes" id="UP000747013">
    <property type="component" value="Unassembled WGS sequence"/>
</dbReference>
<protein>
    <submittedName>
        <fullName evidence="2">Uncharacterized protein</fullName>
    </submittedName>
</protein>
<name>A0A4R5NDD0_9LACO</name>
<comment type="caution">
    <text evidence="2">The sequence shown here is derived from an EMBL/GenBank/DDBJ whole genome shotgun (WGS) entry which is preliminary data.</text>
</comment>
<reference evidence="2" key="2">
    <citation type="submission" date="2019-02" db="EMBL/GenBank/DDBJ databases">
        <authorList>
            <person name="Buron G."/>
            <person name="Chaylann A."/>
            <person name="Dolejs I."/>
            <person name="Forster J."/>
            <person name="Miks M.H."/>
        </authorList>
    </citation>
    <scope>NUCLEOTIDE SEQUENCE</scope>
    <source>
        <strain evidence="2">ATCC 29644</strain>
    </source>
</reference>
<dbReference type="AlphaFoldDB" id="A0A4R5NDD0"/>
<dbReference type="EMBL" id="DYWC01000005">
    <property type="protein sequence ID" value="HJF85827.1"/>
    <property type="molecule type" value="Genomic_DNA"/>
</dbReference>
<gene>
    <name evidence="2" type="ORF">C5L30_001492</name>
    <name evidence="1" type="ORF">K8V88_00150</name>
</gene>
<accession>A0A4R5NDD0</accession>
<dbReference type="OrthoDB" id="3035462at2"/>
<organism evidence="2 3">
    <name type="scientific">Companilactobacillus farciminis</name>
    <dbReference type="NCBI Taxonomy" id="1612"/>
    <lineage>
        <taxon>Bacteria</taxon>
        <taxon>Bacillati</taxon>
        <taxon>Bacillota</taxon>
        <taxon>Bacilli</taxon>
        <taxon>Lactobacillales</taxon>
        <taxon>Lactobacillaceae</taxon>
        <taxon>Companilactobacillus</taxon>
    </lineage>
</organism>
<evidence type="ECO:0000313" key="3">
    <source>
        <dbReference type="Proteomes" id="UP000295257"/>
    </source>
</evidence>
<keyword evidence="3" id="KW-1185">Reference proteome</keyword>
<sequence length="96" mass="11642">MQTKQRLELIEQECQIRTDLKEIQFTHYFTNQFMEQNTQFFCIEEFFESIGVTSQRALERLPLDAWERHVQKSTIFSSWQEMLNSAGEEYANNNFY</sequence>
<dbReference type="Proteomes" id="UP000295257">
    <property type="component" value="Unassembled WGS sequence"/>
</dbReference>